<keyword evidence="3" id="KW-0812">Transmembrane</keyword>
<keyword evidence="5" id="KW-1185">Reference proteome</keyword>
<keyword evidence="3" id="KW-0472">Membrane</keyword>
<feature type="region of interest" description="Disordered" evidence="2">
    <location>
        <begin position="310"/>
        <end position="364"/>
    </location>
</feature>
<dbReference type="InterPro" id="IPR001387">
    <property type="entry name" value="Cro/C1-type_HTH"/>
</dbReference>
<dbReference type="RefSeq" id="WP_329611707.1">
    <property type="nucleotide sequence ID" value="NZ_CP108482.1"/>
</dbReference>
<evidence type="ECO:0000256" key="3">
    <source>
        <dbReference type="SAM" id="Phobius"/>
    </source>
</evidence>
<evidence type="ECO:0000313" key="5">
    <source>
        <dbReference type="Proteomes" id="UP001432014"/>
    </source>
</evidence>
<feature type="coiled-coil region" evidence="1">
    <location>
        <begin position="219"/>
        <end position="288"/>
    </location>
</feature>
<feature type="transmembrane region" description="Helical" evidence="3">
    <location>
        <begin position="410"/>
        <end position="430"/>
    </location>
</feature>
<keyword evidence="1" id="KW-0175">Coiled coil</keyword>
<dbReference type="Proteomes" id="UP001432014">
    <property type="component" value="Chromosome"/>
</dbReference>
<dbReference type="Pfam" id="PF13560">
    <property type="entry name" value="HTH_31"/>
    <property type="match status" value="1"/>
</dbReference>
<evidence type="ECO:0000256" key="2">
    <source>
        <dbReference type="SAM" id="MobiDB-lite"/>
    </source>
</evidence>
<name>A0ABZ1WK18_9ACTN</name>
<feature type="region of interest" description="Disordered" evidence="2">
    <location>
        <begin position="1"/>
        <end position="46"/>
    </location>
</feature>
<proteinExistence type="predicted"/>
<sequence length="445" mass="47103">MTHPDDRDPGRKDPGSGDGGGRDDGLPARRPRRSTAPLKPGNFEGRPNALALVEQLRAVVDADPDRTRGQVAVALNVSPSELSKMLSGDRPLQRATVEQIAHLCAVTDEVRAHLLRSHTAVIGEAFPRLRARLELADAYDEAVVHQRRSEARYDALAAEHHRLQADHQAALARERRTRDDLAALEASSRRREEEHRAALADLTHRLDHERARATTQEDLDEALVRAGRLREELDEQRLQVRATYGELLELGEEVADARRERDQARTEAGQLRDELLDLRTHLVRLEGEQDGAQGEDAMVGQALRTVDDALDHEPTTPGTASAVVPGPVPGPAAGSSEAGVGSVAGGATGAPPAGGPRPGQVVRPDGGRSRGVWLWLAAVCGVVGVALAAVGMVSQRAASAAGHGSGPSDWIIGGGLLAIAVGGIFVLVYLDDGQGEASGPGGFSA</sequence>
<reference evidence="4 5" key="1">
    <citation type="submission" date="2022-10" db="EMBL/GenBank/DDBJ databases">
        <title>The complete genomes of actinobacterial strains from the NBC collection.</title>
        <authorList>
            <person name="Joergensen T.S."/>
            <person name="Alvarez Arevalo M."/>
            <person name="Sterndorff E.B."/>
            <person name="Faurdal D."/>
            <person name="Vuksanovic O."/>
            <person name="Mourched A.-S."/>
            <person name="Charusanti P."/>
            <person name="Shaw S."/>
            <person name="Blin K."/>
            <person name="Weber T."/>
        </authorList>
    </citation>
    <scope>NUCLEOTIDE SEQUENCE [LARGE SCALE GENOMIC DNA]</scope>
    <source>
        <strain evidence="4 5">NBC_01247</strain>
    </source>
</reference>
<evidence type="ECO:0000313" key="4">
    <source>
        <dbReference type="EMBL" id="WUS61047.1"/>
    </source>
</evidence>
<dbReference type="EMBL" id="CP108482">
    <property type="protein sequence ID" value="WUS61047.1"/>
    <property type="molecule type" value="Genomic_DNA"/>
</dbReference>
<dbReference type="CDD" id="cd00093">
    <property type="entry name" value="HTH_XRE"/>
    <property type="match status" value="1"/>
</dbReference>
<feature type="compositionally biased region" description="Low complexity" evidence="2">
    <location>
        <begin position="317"/>
        <end position="341"/>
    </location>
</feature>
<evidence type="ECO:0000256" key="1">
    <source>
        <dbReference type="SAM" id="Coils"/>
    </source>
</evidence>
<organism evidence="4 5">
    <name type="scientific">Kitasatospora herbaricolor</name>
    <dbReference type="NCBI Taxonomy" id="68217"/>
    <lineage>
        <taxon>Bacteria</taxon>
        <taxon>Bacillati</taxon>
        <taxon>Actinomycetota</taxon>
        <taxon>Actinomycetes</taxon>
        <taxon>Kitasatosporales</taxon>
        <taxon>Streptomycetaceae</taxon>
        <taxon>Kitasatospora</taxon>
    </lineage>
</organism>
<feature type="transmembrane region" description="Helical" evidence="3">
    <location>
        <begin position="372"/>
        <end position="390"/>
    </location>
</feature>
<protein>
    <submittedName>
        <fullName evidence="4">Helix-turn-helix domain-containing protein</fullName>
    </submittedName>
</protein>
<accession>A0ABZ1WK18</accession>
<gene>
    <name evidence="4" type="ORF">OG469_39475</name>
</gene>
<feature type="compositionally biased region" description="Basic and acidic residues" evidence="2">
    <location>
        <begin position="1"/>
        <end position="27"/>
    </location>
</feature>
<keyword evidence="3" id="KW-1133">Transmembrane helix</keyword>